<dbReference type="SUPFAM" id="SSF54427">
    <property type="entry name" value="NTF2-like"/>
    <property type="match status" value="1"/>
</dbReference>
<evidence type="ECO:0000256" key="1">
    <source>
        <dbReference type="ARBA" id="ARBA00004370"/>
    </source>
</evidence>
<proteinExistence type="predicted"/>
<name>A0ABP7XHS4_9ACTN</name>
<protein>
    <recommendedName>
        <fullName evidence="5">Mce-associated membrane protein</fullName>
    </recommendedName>
</protein>
<evidence type="ECO:0008006" key="5">
    <source>
        <dbReference type="Google" id="ProtNLM"/>
    </source>
</evidence>
<gene>
    <name evidence="3" type="ORF">GCM10022215_15650</name>
</gene>
<evidence type="ECO:0000313" key="4">
    <source>
        <dbReference type="Proteomes" id="UP001501495"/>
    </source>
</evidence>
<dbReference type="Proteomes" id="UP001501495">
    <property type="component" value="Unassembled WGS sequence"/>
</dbReference>
<comment type="caution">
    <text evidence="3">The sequence shown here is derived from an EMBL/GenBank/DDBJ whole genome shotgun (WGS) entry which is preliminary data.</text>
</comment>
<accession>A0ABP7XHS4</accession>
<reference evidence="4" key="1">
    <citation type="journal article" date="2019" name="Int. J. Syst. Evol. Microbiol.">
        <title>The Global Catalogue of Microorganisms (GCM) 10K type strain sequencing project: providing services to taxonomists for standard genome sequencing and annotation.</title>
        <authorList>
            <consortium name="The Broad Institute Genomics Platform"/>
            <consortium name="The Broad Institute Genome Sequencing Center for Infectious Disease"/>
            <person name="Wu L."/>
            <person name="Ma J."/>
        </authorList>
    </citation>
    <scope>NUCLEOTIDE SEQUENCE [LARGE SCALE GENOMIC DNA]</scope>
    <source>
        <strain evidence="4">JCM 16703</strain>
    </source>
</reference>
<dbReference type="EMBL" id="BAAAZH010000012">
    <property type="protein sequence ID" value="GAA4116162.1"/>
    <property type="molecule type" value="Genomic_DNA"/>
</dbReference>
<dbReference type="InterPro" id="IPR032710">
    <property type="entry name" value="NTF2-like_dom_sf"/>
</dbReference>
<keyword evidence="4" id="KW-1185">Reference proteome</keyword>
<evidence type="ECO:0000313" key="3">
    <source>
        <dbReference type="EMBL" id="GAA4116162.1"/>
    </source>
</evidence>
<evidence type="ECO:0000256" key="2">
    <source>
        <dbReference type="ARBA" id="ARBA00023136"/>
    </source>
</evidence>
<keyword evidence="2" id="KW-0472">Membrane</keyword>
<dbReference type="PANTHER" id="PTHR37042:SF4">
    <property type="entry name" value="OUTER MEMBRANE PROTEIN RV1973"/>
    <property type="match status" value="1"/>
</dbReference>
<dbReference type="PANTHER" id="PTHR37042">
    <property type="entry name" value="OUTER MEMBRANE PROTEIN RV1973"/>
    <property type="match status" value="1"/>
</dbReference>
<organism evidence="3 4">
    <name type="scientific">Nocardioides fonticola</name>
    <dbReference type="NCBI Taxonomy" id="450363"/>
    <lineage>
        <taxon>Bacteria</taxon>
        <taxon>Bacillati</taxon>
        <taxon>Actinomycetota</taxon>
        <taxon>Actinomycetes</taxon>
        <taxon>Propionibacteriales</taxon>
        <taxon>Nocardioidaceae</taxon>
        <taxon>Nocardioides</taxon>
    </lineage>
</organism>
<comment type="subcellular location">
    <subcellularLocation>
        <location evidence="1">Membrane</location>
    </subcellularLocation>
</comment>
<dbReference type="RefSeq" id="WP_344732752.1">
    <property type="nucleotide sequence ID" value="NZ_BAAAZH010000012.1"/>
</dbReference>
<sequence>MTLSRGRILYLLLVVALLAALATLIVLTVRWRDTTAGPRFAEAPTARAAEAASDFFDLDHRTLDADVDRFLALTTPDFASQYRRESADLRTAVEKRRLTMTPQVPQDATALEYLGTDVAQVLVGVDVTTTAAGGGSQDTRYRVRVRLERSGDQWRVSSLEQVG</sequence>